<dbReference type="PROSITE" id="PS00380">
    <property type="entry name" value="RHODANESE_1"/>
    <property type="match status" value="1"/>
</dbReference>
<keyword evidence="5" id="KW-0808">Transferase</keyword>
<dbReference type="CDD" id="cd01449">
    <property type="entry name" value="TST_Repeat_2"/>
    <property type="match status" value="1"/>
</dbReference>
<keyword evidence="6" id="KW-1185">Reference proteome</keyword>
<dbReference type="PROSITE" id="PS51257">
    <property type="entry name" value="PROKAR_LIPOPROTEIN"/>
    <property type="match status" value="1"/>
</dbReference>
<dbReference type="PROSITE" id="PS50206">
    <property type="entry name" value="RHODANESE_3"/>
    <property type="match status" value="2"/>
</dbReference>
<evidence type="ECO:0000259" key="4">
    <source>
        <dbReference type="PROSITE" id="PS50206"/>
    </source>
</evidence>
<gene>
    <name evidence="5" type="ORF">SAMN05660649_03066</name>
</gene>
<dbReference type="OrthoDB" id="9770030at2"/>
<feature type="domain" description="Rhodanese" evidence="4">
    <location>
        <begin position="198"/>
        <end position="299"/>
    </location>
</feature>
<dbReference type="InterPro" id="IPR036873">
    <property type="entry name" value="Rhodanese-like_dom_sf"/>
</dbReference>
<keyword evidence="2" id="KW-0677">Repeat</keyword>
<protein>
    <recommendedName>
        <fullName evidence="1">thiosulfate sulfurtransferase</fullName>
        <ecNumber evidence="1">2.8.1.1</ecNumber>
    </recommendedName>
</protein>
<organism evidence="5 6">
    <name type="scientific">Desulfotruncus arcticus DSM 17038</name>
    <dbReference type="NCBI Taxonomy" id="1121424"/>
    <lineage>
        <taxon>Bacteria</taxon>
        <taxon>Bacillati</taxon>
        <taxon>Bacillota</taxon>
        <taxon>Clostridia</taxon>
        <taxon>Eubacteriales</taxon>
        <taxon>Desulfallaceae</taxon>
        <taxon>Desulfotruncus</taxon>
    </lineage>
</organism>
<proteinExistence type="predicted"/>
<name>A0A1I2VQA0_9FIRM</name>
<dbReference type="Gene3D" id="3.40.250.10">
    <property type="entry name" value="Rhodanese-like domain"/>
    <property type="match status" value="2"/>
</dbReference>
<keyword evidence="5" id="KW-0670">Pyruvate</keyword>
<dbReference type="SMART" id="SM00450">
    <property type="entry name" value="RHOD"/>
    <property type="match status" value="2"/>
</dbReference>
<evidence type="ECO:0000256" key="3">
    <source>
        <dbReference type="ARBA" id="ARBA00047549"/>
    </source>
</evidence>
<comment type="catalytic activity">
    <reaction evidence="3">
        <text>thiosulfate + hydrogen cyanide = thiocyanate + sulfite + 2 H(+)</text>
        <dbReference type="Rhea" id="RHEA:16881"/>
        <dbReference type="ChEBI" id="CHEBI:15378"/>
        <dbReference type="ChEBI" id="CHEBI:17359"/>
        <dbReference type="ChEBI" id="CHEBI:18022"/>
        <dbReference type="ChEBI" id="CHEBI:18407"/>
        <dbReference type="ChEBI" id="CHEBI:33542"/>
        <dbReference type="EC" id="2.8.1.1"/>
    </reaction>
</comment>
<dbReference type="GO" id="GO:0004792">
    <property type="term" value="F:thiosulfate-cyanide sulfurtransferase activity"/>
    <property type="evidence" value="ECO:0007669"/>
    <property type="project" value="UniProtKB-EC"/>
</dbReference>
<evidence type="ECO:0000256" key="2">
    <source>
        <dbReference type="ARBA" id="ARBA00022737"/>
    </source>
</evidence>
<dbReference type="PANTHER" id="PTHR43855:SF1">
    <property type="entry name" value="THIOSULFATE SULFURTRANSFERASE"/>
    <property type="match status" value="1"/>
</dbReference>
<dbReference type="Pfam" id="PF00581">
    <property type="entry name" value="Rhodanese"/>
    <property type="match status" value="2"/>
</dbReference>
<accession>A0A1I2VQA0</accession>
<reference evidence="6" key="1">
    <citation type="submission" date="2016-10" db="EMBL/GenBank/DDBJ databases">
        <authorList>
            <person name="Varghese N."/>
            <person name="Submissions S."/>
        </authorList>
    </citation>
    <scope>NUCLEOTIDE SEQUENCE [LARGE SCALE GENOMIC DNA]</scope>
    <source>
        <strain evidence="6">DSM 17038</strain>
    </source>
</reference>
<dbReference type="SUPFAM" id="SSF52821">
    <property type="entry name" value="Rhodanese/Cell cycle control phosphatase"/>
    <property type="match status" value="2"/>
</dbReference>
<dbReference type="RefSeq" id="WP_092472249.1">
    <property type="nucleotide sequence ID" value="NZ_FOOX01000011.1"/>
</dbReference>
<dbReference type="Proteomes" id="UP000199337">
    <property type="component" value="Unassembled WGS sequence"/>
</dbReference>
<dbReference type="AlphaFoldDB" id="A0A1I2VQA0"/>
<dbReference type="InterPro" id="IPR001307">
    <property type="entry name" value="Thiosulphate_STrfase_CS"/>
</dbReference>
<dbReference type="CDD" id="cd01448">
    <property type="entry name" value="TST_Repeat_1"/>
    <property type="match status" value="1"/>
</dbReference>
<dbReference type="EC" id="2.8.1.1" evidence="1"/>
<sequence length="305" mass="34163">MSVKKYLVLGVLLTLLAGLLIGCGNKDQDLNTVNAKEPAVPYTHPEAMISADQLKKILSQPNLTILDTRTRDIYEQGHIPGAICFNVKSLMDPNRRGRFTSPKLFSLTIREYGVNSSDHIVVYSDNYNHAALWFFLNMYGLNVQMLNGGLEQWLAKGYEMETGRVRRGNLGAFNLAGEQQKANFIIETATLAEALLQNSEGIAVIDARSAEEFSGRGHIPGAINITWDQLINEDMTFKNASDLKELFTDNGITPEKQVVIYSNNSIRASYIHFVLNRLLGYANVKIYDGFYLYWAREKTIVKGSV</sequence>
<dbReference type="InterPro" id="IPR001763">
    <property type="entry name" value="Rhodanese-like_dom"/>
</dbReference>
<dbReference type="EMBL" id="FOOX01000011">
    <property type="protein sequence ID" value="SFG89656.1"/>
    <property type="molecule type" value="Genomic_DNA"/>
</dbReference>
<evidence type="ECO:0000313" key="5">
    <source>
        <dbReference type="EMBL" id="SFG89656.1"/>
    </source>
</evidence>
<evidence type="ECO:0000313" key="6">
    <source>
        <dbReference type="Proteomes" id="UP000199337"/>
    </source>
</evidence>
<dbReference type="STRING" id="341036.SAMN05660649_03066"/>
<dbReference type="InterPro" id="IPR051126">
    <property type="entry name" value="Thiosulfate_sulfurtransferase"/>
</dbReference>
<evidence type="ECO:0000256" key="1">
    <source>
        <dbReference type="ARBA" id="ARBA00012245"/>
    </source>
</evidence>
<feature type="domain" description="Rhodanese" evidence="4">
    <location>
        <begin position="59"/>
        <end position="162"/>
    </location>
</feature>
<dbReference type="PANTHER" id="PTHR43855">
    <property type="entry name" value="THIOSULFATE SULFURTRANSFERASE"/>
    <property type="match status" value="1"/>
</dbReference>